<gene>
    <name evidence="1" type="ORF">niasHT_014967</name>
</gene>
<dbReference type="Proteomes" id="UP001620626">
    <property type="component" value="Unassembled WGS sequence"/>
</dbReference>
<name>A0ABD2LFV6_9BILA</name>
<dbReference type="AlphaFoldDB" id="A0ABD2LFV6"/>
<keyword evidence="2" id="KW-1185">Reference proteome</keyword>
<sequence>MLFSFGGFSTEEAEAIVNAENGTGYTFSFSEFLFGDENASTGEHGTHLLTIAAFHASTAASDRYLLLNRVSNFLQTHSIKIQARRLEAHHSSACSVTLSKTENHLKIQNALFLNFHETCHDHAVPHSLLGLFVHSNVYLKENRNLDEFHSFNAIRKGWGCKLAKIEEIDLNTERICLTMAALRIHRR</sequence>
<protein>
    <submittedName>
        <fullName evidence="1">Uncharacterized protein</fullName>
    </submittedName>
</protein>
<reference evidence="1 2" key="1">
    <citation type="submission" date="2024-10" db="EMBL/GenBank/DDBJ databases">
        <authorList>
            <person name="Kim D."/>
        </authorList>
    </citation>
    <scope>NUCLEOTIDE SEQUENCE [LARGE SCALE GENOMIC DNA]</scope>
    <source>
        <strain evidence="1">BH-2024</strain>
    </source>
</reference>
<organism evidence="1 2">
    <name type="scientific">Heterodera trifolii</name>
    <dbReference type="NCBI Taxonomy" id="157864"/>
    <lineage>
        <taxon>Eukaryota</taxon>
        <taxon>Metazoa</taxon>
        <taxon>Ecdysozoa</taxon>
        <taxon>Nematoda</taxon>
        <taxon>Chromadorea</taxon>
        <taxon>Rhabditida</taxon>
        <taxon>Tylenchina</taxon>
        <taxon>Tylenchomorpha</taxon>
        <taxon>Tylenchoidea</taxon>
        <taxon>Heteroderidae</taxon>
        <taxon>Heteroderinae</taxon>
        <taxon>Heterodera</taxon>
    </lineage>
</organism>
<evidence type="ECO:0000313" key="1">
    <source>
        <dbReference type="EMBL" id="KAL3114064.1"/>
    </source>
</evidence>
<proteinExistence type="predicted"/>
<evidence type="ECO:0000313" key="2">
    <source>
        <dbReference type="Proteomes" id="UP001620626"/>
    </source>
</evidence>
<accession>A0ABD2LFV6</accession>
<comment type="caution">
    <text evidence="1">The sequence shown here is derived from an EMBL/GenBank/DDBJ whole genome shotgun (WGS) entry which is preliminary data.</text>
</comment>
<dbReference type="EMBL" id="JBICBT010000427">
    <property type="protein sequence ID" value="KAL3114064.1"/>
    <property type="molecule type" value="Genomic_DNA"/>
</dbReference>